<dbReference type="SMART" id="SM00861">
    <property type="entry name" value="Transket_pyr"/>
    <property type="match status" value="1"/>
</dbReference>
<dbReference type="InterPro" id="IPR029061">
    <property type="entry name" value="THDP-binding"/>
</dbReference>
<dbReference type="EC" id="2.2.1.1" evidence="5"/>
<dbReference type="FunFam" id="3.40.50.970:FF:000129">
    <property type="entry name" value="Transketolase"/>
    <property type="match status" value="1"/>
</dbReference>
<comment type="cofactor">
    <cofactor evidence="1">
        <name>thiamine diphosphate</name>
        <dbReference type="ChEBI" id="CHEBI:58937"/>
    </cofactor>
</comment>
<name>L7VMT7_THES1</name>
<dbReference type="Gene3D" id="3.40.50.920">
    <property type="match status" value="1"/>
</dbReference>
<dbReference type="eggNOG" id="COG3958">
    <property type="taxonomic scope" value="Bacteria"/>
</dbReference>
<dbReference type="InterPro" id="IPR009014">
    <property type="entry name" value="Transketo_C/PFOR_II"/>
</dbReference>
<dbReference type="SUPFAM" id="SSF52922">
    <property type="entry name" value="TK C-terminal domain-like"/>
    <property type="match status" value="1"/>
</dbReference>
<dbReference type="Gene3D" id="3.40.50.970">
    <property type="match status" value="1"/>
</dbReference>
<dbReference type="PANTHER" id="PTHR43825">
    <property type="entry name" value="PYRUVATE DEHYDROGENASE E1 COMPONENT"/>
    <property type="match status" value="1"/>
</dbReference>
<dbReference type="Pfam" id="PF02779">
    <property type="entry name" value="Transket_pyr"/>
    <property type="match status" value="1"/>
</dbReference>
<dbReference type="SUPFAM" id="SSF52518">
    <property type="entry name" value="Thiamin diphosphate-binding fold (THDP-binding)"/>
    <property type="match status" value="1"/>
</dbReference>
<dbReference type="InterPro" id="IPR051157">
    <property type="entry name" value="PDH/Transketolase"/>
</dbReference>
<keyword evidence="6" id="KW-1185">Reference proteome</keyword>
<dbReference type="InterPro" id="IPR033248">
    <property type="entry name" value="Transketolase_C"/>
</dbReference>
<proteinExistence type="inferred from homology"/>
<accession>L7VMT7</accession>
<comment type="similarity">
    <text evidence="2">Belongs to the transketolase family.</text>
</comment>
<evidence type="ECO:0000256" key="3">
    <source>
        <dbReference type="ARBA" id="ARBA00023052"/>
    </source>
</evidence>
<evidence type="ECO:0000313" key="5">
    <source>
        <dbReference type="EMBL" id="AGC68057.1"/>
    </source>
</evidence>
<dbReference type="GO" id="GO:0004802">
    <property type="term" value="F:transketolase activity"/>
    <property type="evidence" value="ECO:0007669"/>
    <property type="project" value="UniProtKB-EC"/>
</dbReference>
<feature type="domain" description="Transketolase-like pyrimidine-binding" evidence="4">
    <location>
        <begin position="30"/>
        <end position="196"/>
    </location>
</feature>
<dbReference type="Pfam" id="PF02780">
    <property type="entry name" value="Transketolase_C"/>
    <property type="match status" value="1"/>
</dbReference>
<evidence type="ECO:0000256" key="1">
    <source>
        <dbReference type="ARBA" id="ARBA00001964"/>
    </source>
</evidence>
<dbReference type="AlphaFoldDB" id="L7VMT7"/>
<keyword evidence="5" id="KW-0808">Transferase</keyword>
<protein>
    <submittedName>
        <fullName evidence="5">Putative transketolase C-terminal section</fullName>
        <ecNumber evidence="5">2.2.1.1</ecNumber>
    </submittedName>
</protein>
<dbReference type="PATRIC" id="fig|1121335.3.peg.1036"/>
<evidence type="ECO:0000259" key="4">
    <source>
        <dbReference type="SMART" id="SM00861"/>
    </source>
</evidence>
<sequence length="342" mass="36959">MAPWSYERRRVQEGLCGTGQDAGGAVMNKIHNRQVVCETLMELAKEDRDIVVLCSDSRGSASMKPFAEKYPGQFIEVGIAEQNIVGIAAGLAASGKKPFVASLACFLTARAAEQIKVDVSYSKTNVKLLGISAGISYGALGMSHHSLQDIALIRAIPNILIVVPADRFETRLATEAAARYDGPVYMRLGRNPVEDVYTSSDYEFQLGRAITMRDGDSLSIITFGETVRIALDAAELMAARGINCRVINMHTIKPLDEECIIRAAKETGAILTIEEHSILGGFGAAVAEVVVQNYPVSMKIMGIPDEPAVPGKSKEVFAYYGISPENLCDEAEKLIKKKKAGE</sequence>
<evidence type="ECO:0000256" key="2">
    <source>
        <dbReference type="ARBA" id="ARBA00007131"/>
    </source>
</evidence>
<reference evidence="5 6" key="1">
    <citation type="journal article" date="2013" name="Genome Announc.">
        <title>Complete genome sequence of Clostridium stercorarium subsp. stercorarium strain DSM 8532, a thermophilic degrader of plant cell wall fibers.</title>
        <authorList>
            <person name="Poehlein A."/>
            <person name="Zverlov V.V."/>
            <person name="Daniel R."/>
            <person name="Schwarz W.H."/>
            <person name="Liebl W."/>
        </authorList>
    </citation>
    <scope>NUCLEOTIDE SEQUENCE [LARGE SCALE GENOMIC DNA]</scope>
    <source>
        <strain evidence="6">ATCC 35414 / DSM 8532 / NCIMB 11754</strain>
    </source>
</reference>
<dbReference type="KEGG" id="css:Cst_c10590"/>
<dbReference type="CDD" id="cd07033">
    <property type="entry name" value="TPP_PYR_DXS_TK_like"/>
    <property type="match status" value="1"/>
</dbReference>
<dbReference type="Proteomes" id="UP000011220">
    <property type="component" value="Chromosome"/>
</dbReference>
<gene>
    <name evidence="5" type="ordered locus">Cst_c10590</name>
</gene>
<dbReference type="InterPro" id="IPR005475">
    <property type="entry name" value="Transketolase-like_Pyr-bd"/>
</dbReference>
<dbReference type="PANTHER" id="PTHR43825:SF1">
    <property type="entry name" value="TRANSKETOLASE-LIKE PYRIMIDINE-BINDING DOMAIN-CONTAINING PROTEIN"/>
    <property type="match status" value="1"/>
</dbReference>
<organism evidence="5 6">
    <name type="scientific">Thermoclostridium stercorarium (strain ATCC 35414 / DSM 8532 / NCIMB 11754)</name>
    <name type="common">Clostridium stercorarium</name>
    <dbReference type="NCBI Taxonomy" id="1121335"/>
    <lineage>
        <taxon>Bacteria</taxon>
        <taxon>Bacillati</taxon>
        <taxon>Bacillota</taxon>
        <taxon>Clostridia</taxon>
        <taxon>Eubacteriales</taxon>
        <taxon>Oscillospiraceae</taxon>
        <taxon>Thermoclostridium</taxon>
    </lineage>
</organism>
<dbReference type="STRING" id="1121335.Cst_c10590"/>
<evidence type="ECO:0000313" key="6">
    <source>
        <dbReference type="Proteomes" id="UP000011220"/>
    </source>
</evidence>
<keyword evidence="3" id="KW-0786">Thiamine pyrophosphate</keyword>
<dbReference type="EMBL" id="CP004044">
    <property type="protein sequence ID" value="AGC68057.1"/>
    <property type="molecule type" value="Genomic_DNA"/>
</dbReference>